<name>A0A1B4G279_9BURK</name>
<dbReference type="Proteomes" id="UP000067711">
    <property type="component" value="Chromosome 1"/>
</dbReference>
<dbReference type="AlphaFoldDB" id="A0A1B4G279"/>
<protein>
    <submittedName>
        <fullName evidence="1">Uncharacterized protein</fullName>
    </submittedName>
</protein>
<organism evidence="1 2">
    <name type="scientific">Burkholderia mayonis</name>
    <dbReference type="NCBI Taxonomy" id="1385591"/>
    <lineage>
        <taxon>Bacteria</taxon>
        <taxon>Pseudomonadati</taxon>
        <taxon>Pseudomonadota</taxon>
        <taxon>Betaproteobacteria</taxon>
        <taxon>Burkholderiales</taxon>
        <taxon>Burkholderiaceae</taxon>
        <taxon>Burkholderia</taxon>
        <taxon>pseudomallei group</taxon>
    </lineage>
</organism>
<dbReference type="EMBL" id="CP013389">
    <property type="protein sequence ID" value="AOJ10020.1"/>
    <property type="molecule type" value="Genomic_DNA"/>
</dbReference>
<accession>A0A1B4G279</accession>
<reference evidence="1 2" key="1">
    <citation type="submission" date="2015-12" db="EMBL/GenBank/DDBJ databases">
        <title>Diversity of Burkholderia near neighbor genomes.</title>
        <authorList>
            <person name="Sahl J."/>
            <person name="Wagner D."/>
            <person name="Keim P."/>
        </authorList>
    </citation>
    <scope>NUCLEOTIDE SEQUENCE [LARGE SCALE GENOMIC DNA]</scope>
    <source>
        <strain evidence="1 2">BDU8</strain>
    </source>
</reference>
<sequence>MTAGERVALSTAALMAAGGARKTFRLSPAAFEALQLLMRLPDAPATETTLVESLLLAEKERFLKSSTK</sequence>
<proteinExistence type="predicted"/>
<evidence type="ECO:0000313" key="2">
    <source>
        <dbReference type="Proteomes" id="UP000067711"/>
    </source>
</evidence>
<gene>
    <name evidence="1" type="ORF">WS71_22485</name>
</gene>
<evidence type="ECO:0000313" key="1">
    <source>
        <dbReference type="EMBL" id="AOJ10020.1"/>
    </source>
</evidence>